<dbReference type="Proteomes" id="UP000636755">
    <property type="component" value="Unassembled WGS sequence"/>
</dbReference>
<evidence type="ECO:0000256" key="7">
    <source>
        <dbReference type="SAM" id="Phobius"/>
    </source>
</evidence>
<feature type="transmembrane region" description="Helical" evidence="7">
    <location>
        <begin position="169"/>
        <end position="186"/>
    </location>
</feature>
<dbReference type="InterPro" id="IPR000175">
    <property type="entry name" value="Na/ntran_symport"/>
</dbReference>
<dbReference type="NCBIfam" id="NF037979">
    <property type="entry name" value="Na_transp"/>
    <property type="match status" value="1"/>
</dbReference>
<dbReference type="PANTHER" id="PTHR42948">
    <property type="entry name" value="TRANSPORTER"/>
    <property type="match status" value="1"/>
</dbReference>
<feature type="transmembrane region" description="Helical" evidence="7">
    <location>
        <begin position="86"/>
        <end position="109"/>
    </location>
</feature>
<feature type="transmembrane region" description="Helical" evidence="7">
    <location>
        <begin position="421"/>
        <end position="443"/>
    </location>
</feature>
<evidence type="ECO:0000256" key="6">
    <source>
        <dbReference type="RuleBase" id="RU003732"/>
    </source>
</evidence>
<dbReference type="SUPFAM" id="SSF161070">
    <property type="entry name" value="SNF-like"/>
    <property type="match status" value="1"/>
</dbReference>
<evidence type="ECO:0000313" key="8">
    <source>
        <dbReference type="EMBL" id="MBC5728020.1"/>
    </source>
</evidence>
<feature type="transmembrane region" description="Helical" evidence="7">
    <location>
        <begin position="40"/>
        <end position="65"/>
    </location>
</feature>
<dbReference type="PRINTS" id="PR00176">
    <property type="entry name" value="NANEUSMPORT"/>
</dbReference>
<comment type="subcellular location">
    <subcellularLocation>
        <location evidence="1">Membrane</location>
        <topology evidence="1">Multi-pass membrane protein</topology>
    </subcellularLocation>
</comment>
<feature type="transmembrane region" description="Helical" evidence="7">
    <location>
        <begin position="378"/>
        <end position="400"/>
    </location>
</feature>
<evidence type="ECO:0000256" key="5">
    <source>
        <dbReference type="ARBA" id="ARBA00023136"/>
    </source>
</evidence>
<feature type="transmembrane region" description="Helical" evidence="7">
    <location>
        <begin position="251"/>
        <end position="271"/>
    </location>
</feature>
<dbReference type="InterPro" id="IPR047218">
    <property type="entry name" value="YocR/YhdH-like"/>
</dbReference>
<name>A0ABR7HKF6_9FIRM</name>
<dbReference type="InterPro" id="IPR037272">
    <property type="entry name" value="SNS_sf"/>
</dbReference>
<evidence type="ECO:0000256" key="3">
    <source>
        <dbReference type="ARBA" id="ARBA00022692"/>
    </source>
</evidence>
<dbReference type="PROSITE" id="PS50267">
    <property type="entry name" value="NA_NEUROTRAN_SYMP_3"/>
    <property type="match status" value="1"/>
</dbReference>
<dbReference type="CDD" id="cd10336">
    <property type="entry name" value="SLC6sbd_Tyt1-Like"/>
    <property type="match status" value="1"/>
</dbReference>
<dbReference type="EMBL" id="JACOPS010000002">
    <property type="protein sequence ID" value="MBC5728020.1"/>
    <property type="molecule type" value="Genomic_DNA"/>
</dbReference>
<sequence>MEKKRSNFSGGLGFVFAAAGSAVGLGNIWRFPYLAAQYGGGIFILVYLILAVTFGFAMLTAEIAIGRKTKLSPVLAYKKLNSKFGFLGVLAVIVPIIICPYYCVIGGWVTKYVTVYAQGLATQAAGDNYFSDFIGNPWSPLVFFLIFMGLSVCVILIGVKNGIEKISKFLMPMLIILTIGISVYALTLPGALDGVAYYLVPDFSKFSLMTVAGALGQLFYSMSLAMGIMVTYGSYTKNEINLTKSVNQIEIFDSAVALLAGLMIIPAVYVFSGEAGLSKSGPGLMFMTLPKVFDQMPGGDVVALLFFILVFFAAITSAISIMEAIVSSLMDKFHVNRCVGCLIVIGLCLLMGIPSSLGNGIWSDFKIFGMDILTFFDFFSNSILMPIVAFFTCILIGWVIKPKAITDEVTRNGEAFKRKGLFNVIIKYVAPICLIIILVTSILTQCGIITI</sequence>
<feature type="transmembrane region" description="Helical" evidence="7">
    <location>
        <begin position="338"/>
        <end position="358"/>
    </location>
</feature>
<evidence type="ECO:0000313" key="9">
    <source>
        <dbReference type="Proteomes" id="UP000636755"/>
    </source>
</evidence>
<comment type="caution">
    <text evidence="8">The sequence shown here is derived from an EMBL/GenBank/DDBJ whole genome shotgun (WGS) entry which is preliminary data.</text>
</comment>
<evidence type="ECO:0000256" key="1">
    <source>
        <dbReference type="ARBA" id="ARBA00004141"/>
    </source>
</evidence>
<keyword evidence="4 7" id="KW-1133">Transmembrane helix</keyword>
<protein>
    <recommendedName>
        <fullName evidence="6">Transporter</fullName>
    </recommendedName>
</protein>
<dbReference type="RefSeq" id="WP_022234030.1">
    <property type="nucleotide sequence ID" value="NZ_JACOPS010000002.1"/>
</dbReference>
<organism evidence="8 9">
    <name type="scientific">Ruminococcus intestinalis</name>
    <dbReference type="NCBI Taxonomy" id="2763066"/>
    <lineage>
        <taxon>Bacteria</taxon>
        <taxon>Bacillati</taxon>
        <taxon>Bacillota</taxon>
        <taxon>Clostridia</taxon>
        <taxon>Eubacteriales</taxon>
        <taxon>Oscillospiraceae</taxon>
        <taxon>Ruminococcus</taxon>
    </lineage>
</organism>
<feature type="transmembrane region" description="Helical" evidence="7">
    <location>
        <begin position="138"/>
        <end position="157"/>
    </location>
</feature>
<accession>A0ABR7HKF6</accession>
<dbReference type="PANTHER" id="PTHR42948:SF1">
    <property type="entry name" value="TRANSPORTER"/>
    <property type="match status" value="1"/>
</dbReference>
<feature type="transmembrane region" description="Helical" evidence="7">
    <location>
        <begin position="301"/>
        <end position="326"/>
    </location>
</feature>
<keyword evidence="5 7" id="KW-0472">Membrane</keyword>
<comment type="similarity">
    <text evidence="6">Belongs to the sodium:neurotransmitter symporter (SNF) (TC 2.A.22) family.</text>
</comment>
<reference evidence="8 9" key="1">
    <citation type="submission" date="2020-08" db="EMBL/GenBank/DDBJ databases">
        <title>Genome public.</title>
        <authorList>
            <person name="Liu C."/>
            <person name="Sun Q."/>
        </authorList>
    </citation>
    <scope>NUCLEOTIDE SEQUENCE [LARGE SCALE GENOMIC DNA]</scope>
    <source>
        <strain evidence="8 9">NSJ-71</strain>
    </source>
</reference>
<evidence type="ECO:0000256" key="2">
    <source>
        <dbReference type="ARBA" id="ARBA00022448"/>
    </source>
</evidence>
<keyword evidence="9" id="KW-1185">Reference proteome</keyword>
<evidence type="ECO:0000256" key="4">
    <source>
        <dbReference type="ARBA" id="ARBA00022989"/>
    </source>
</evidence>
<keyword evidence="3 6" id="KW-0812">Transmembrane</keyword>
<proteinExistence type="inferred from homology"/>
<dbReference type="PROSITE" id="PS00610">
    <property type="entry name" value="NA_NEUROTRAN_SYMP_1"/>
    <property type="match status" value="1"/>
</dbReference>
<keyword evidence="6" id="KW-0769">Symport</keyword>
<dbReference type="Pfam" id="PF00209">
    <property type="entry name" value="SNF"/>
    <property type="match status" value="2"/>
</dbReference>
<feature type="transmembrane region" description="Helical" evidence="7">
    <location>
        <begin position="206"/>
        <end position="230"/>
    </location>
</feature>
<keyword evidence="2 6" id="KW-0813">Transport</keyword>
<gene>
    <name evidence="8" type="ORF">H8R91_05700</name>
</gene>